<evidence type="ECO:0000313" key="2">
    <source>
        <dbReference type="Proteomes" id="UP000011829"/>
    </source>
</evidence>
<dbReference type="KEGG" id="vg:18562970"/>
<dbReference type="RefSeq" id="YP_009015090.1">
    <property type="nucleotide sequence ID" value="NC_023717.1"/>
</dbReference>
<dbReference type="Proteomes" id="UP000011829">
    <property type="component" value="Segment"/>
</dbReference>
<reference evidence="1 2" key="1">
    <citation type="submission" date="2012-02" db="EMBL/GenBank/DDBJ databases">
        <title>Complete Genome Sequence of Cronobacter sakazakii Bacteriophage CR9.</title>
        <authorList>
            <person name="Shin H."/>
            <person name="Lee J.-H."/>
            <person name="Kim Y."/>
            <person name="Ryu S."/>
        </authorList>
    </citation>
    <scope>NUCLEOTIDE SEQUENCE [LARGE SCALE GENOMIC DNA]</scope>
</reference>
<proteinExistence type="predicted"/>
<organism evidence="1 2">
    <name type="scientific">Cronobacter phage CR9</name>
    <dbReference type="NCBI Taxonomy" id="1162290"/>
    <lineage>
        <taxon>Viruses</taxon>
        <taxon>Duplodnaviria</taxon>
        <taxon>Heunggongvirae</taxon>
        <taxon>Uroviricota</taxon>
        <taxon>Caudoviricetes</taxon>
        <taxon>Vequintavirinae</taxon>
        <taxon>Certrevirus</taxon>
        <taxon>Certrevirus CR9</taxon>
    </lineage>
</organism>
<protein>
    <submittedName>
        <fullName evidence="1">Uncharacterized protein</fullName>
    </submittedName>
</protein>
<sequence>MSQYGYQLEFGRRGATLSVFRMDKQGQVEYTWISTFNSKGMEVVRSNSEGAETKLATFETFLYPDRVEDEELDFVDMLSMAPVKEDHDFIRLCSFLVAKWAAGHSEEMFHEVIRPTLKKWTEMTTEGVS</sequence>
<evidence type="ECO:0000313" key="1">
    <source>
        <dbReference type="EMBL" id="AFH21012.1"/>
    </source>
</evidence>
<gene>
    <name evidence="1" type="ORF">CR9_128</name>
</gene>
<dbReference type="GeneID" id="18562970"/>
<keyword evidence="2" id="KW-1185">Reference proteome</keyword>
<dbReference type="OrthoDB" id="16752at10239"/>
<accession>M1F1A9</accession>
<name>M1F1A9_9CAUD</name>
<dbReference type="EMBL" id="JQ691611">
    <property type="protein sequence ID" value="AFH21012.1"/>
    <property type="molecule type" value="Genomic_DNA"/>
</dbReference>